<comment type="caution">
    <text evidence="4">The sequence shown here is derived from an EMBL/GenBank/DDBJ whole genome shotgun (WGS) entry which is preliminary data.</text>
</comment>
<organism evidence="4 5">
    <name type="scientific">Fusarium torreyae</name>
    <dbReference type="NCBI Taxonomy" id="1237075"/>
    <lineage>
        <taxon>Eukaryota</taxon>
        <taxon>Fungi</taxon>
        <taxon>Dikarya</taxon>
        <taxon>Ascomycota</taxon>
        <taxon>Pezizomycotina</taxon>
        <taxon>Sordariomycetes</taxon>
        <taxon>Hypocreomycetidae</taxon>
        <taxon>Hypocreales</taxon>
        <taxon>Nectriaceae</taxon>
        <taxon>Fusarium</taxon>
    </lineage>
</organism>
<keyword evidence="2" id="KW-0812">Transmembrane</keyword>
<proteinExistence type="predicted"/>
<dbReference type="InterPro" id="IPR036770">
    <property type="entry name" value="Ankyrin_rpt-contain_sf"/>
</dbReference>
<dbReference type="InterPro" id="IPR056884">
    <property type="entry name" value="NPHP3-like_N"/>
</dbReference>
<dbReference type="SUPFAM" id="SSF48403">
    <property type="entry name" value="Ankyrin repeat"/>
    <property type="match status" value="1"/>
</dbReference>
<dbReference type="PANTHER" id="PTHR10039">
    <property type="entry name" value="AMELOGENIN"/>
    <property type="match status" value="1"/>
</dbReference>
<dbReference type="Proteomes" id="UP001152049">
    <property type="component" value="Unassembled WGS sequence"/>
</dbReference>
<keyword evidence="2" id="KW-1133">Transmembrane helix</keyword>
<dbReference type="OrthoDB" id="7464126at2759"/>
<dbReference type="InterPro" id="IPR007111">
    <property type="entry name" value="NACHT_NTPase"/>
</dbReference>
<keyword evidence="1" id="KW-0677">Repeat</keyword>
<feature type="transmembrane region" description="Helical" evidence="2">
    <location>
        <begin position="1190"/>
        <end position="1211"/>
    </location>
</feature>
<dbReference type="SMART" id="SM00248">
    <property type="entry name" value="ANK"/>
    <property type="match status" value="7"/>
</dbReference>
<dbReference type="InterPro" id="IPR054471">
    <property type="entry name" value="GPIID_WHD"/>
</dbReference>
<reference evidence="4" key="1">
    <citation type="submission" date="2022-09" db="EMBL/GenBank/DDBJ databases">
        <title>Fusarium specimens isolated from Avocado Roots.</title>
        <authorList>
            <person name="Stajich J."/>
            <person name="Roper C."/>
            <person name="Heimlech-Rivalta G."/>
        </authorList>
    </citation>
    <scope>NUCLEOTIDE SEQUENCE</scope>
    <source>
        <strain evidence="4">CF00136</strain>
    </source>
</reference>
<evidence type="ECO:0000259" key="3">
    <source>
        <dbReference type="PROSITE" id="PS50837"/>
    </source>
</evidence>
<dbReference type="EMBL" id="JAOQAZ010000019">
    <property type="protein sequence ID" value="KAJ4256038.1"/>
    <property type="molecule type" value="Genomic_DNA"/>
</dbReference>
<protein>
    <recommendedName>
        <fullName evidence="3">NACHT domain-containing protein</fullName>
    </recommendedName>
</protein>
<dbReference type="InterPro" id="IPR002110">
    <property type="entry name" value="Ankyrin_rpt"/>
</dbReference>
<keyword evidence="5" id="KW-1185">Reference proteome</keyword>
<gene>
    <name evidence="4" type="ORF">NW762_009112</name>
</gene>
<dbReference type="Pfam" id="PF22939">
    <property type="entry name" value="WHD_GPIID"/>
    <property type="match status" value="1"/>
</dbReference>
<dbReference type="Gene3D" id="1.25.40.20">
    <property type="entry name" value="Ankyrin repeat-containing domain"/>
    <property type="match status" value="2"/>
</dbReference>
<accession>A0A9W8VBE1</accession>
<dbReference type="AlphaFoldDB" id="A0A9W8VBE1"/>
<sequence>MVCGEDCRNIANNNLSRKTLGLLGEIQPSLSDLGDRLREILVRIDEEKRRKTLESISAILFRAHHEEVSGKRTAGTCEWIWKKKQFLRWEESDSPVTVLYGNPGAGKTFLISRVVDYSIENALESEAVTFFYCKRDETNRRNPQDILRSILHQLSTPINQAGDGMIHVALEGLPDRLAANGTTFDVSTCESLIGTLIKDYSRTTIVLDALDECERDTREELMNALRNLMDGNERLRVFISSRPDDDIRRHFDGKPVIEMQATDNEDDISSFVDDRLSRDSRWADLSSQLQEEIKKVLHEKSAGMFQWAALQVDQIRRLKLWSETNIRKQVEISPAGLKGAYDVVWNQIQEMSSQEEQLATRALQWVLCSSRPLGNSELSFMIQLDHETDPKEIDTTLPKKTIQSVCGNLLVYDRQLRVWRFSHLSAREYIERNHYGLIDAHLYAAMSSLRLLLKDFVWLPPGAKQRHECPLRTITYNSDDRQGPCVEHSVSSDYVIHRGLLHVREVDSSANVNGELASLLKDFFEPIAQGSSAFQAWNHIYVFHSTRGRPLEGFYRSRGWFATEYASTTPLPVMANFGLLELVEDLWKNAGDKPNMHPPNTPSPLTVAIRRRRKPVWTYLLQRGVRINDGSPRPLTVAILSDCMEAYEALLEAKPDVNDIDPHPFRLTSRTHTTPTRIDTPLKAALWGPSTPNRKRIIRELLDRGADVNLKTEYRSTLELAVKYLAEEDVKMLLDANAEAYSPDYLLRLAAQNETANLVPLFMSLGANANRPWEGISPMIWALLRGNMPNLRSLLMIPGISIDLNCQEHREAVVLASERYGCRELFPILANSGMDINWTDGEVSFLTMAITSYLMSNREFYWLINAGVNVNSILPRSALPTPLAIAATCPHLYLFETLLKAGADPNISVDSAFGSALVAAAFHGRLAHCRKLLDRDEVNVNQEQKGFFRNSLFAVIAGHRDYSLFKRRYRHSRDRWKPLGHEIYIVPGLFELTTRIIPEHVEVVKLFFEKGLNVYMPIYGFLDPWIPSTCIIMDQYEVKEPCQLYQKGQYGYLCRSWFFIMWELRNSTAPQPPFRSQLRYWQFPGALPHKFTVGAKLMSLDGDRPNYFLFLSICGHRSRLRIVPAEQGNRSSWCPQLRDRRWKKYNPEHYGVVKTTQDLNPVSEMCALISEATAAADKLQPYIVSRTGSFISWALLPLIGVLFACLVAPHVSRIAYR</sequence>
<dbReference type="Gene3D" id="3.40.50.300">
    <property type="entry name" value="P-loop containing nucleotide triphosphate hydrolases"/>
    <property type="match status" value="1"/>
</dbReference>
<dbReference type="PANTHER" id="PTHR10039:SF15">
    <property type="entry name" value="NACHT DOMAIN-CONTAINING PROTEIN"/>
    <property type="match status" value="1"/>
</dbReference>
<keyword evidence="2" id="KW-0472">Membrane</keyword>
<evidence type="ECO:0000313" key="4">
    <source>
        <dbReference type="EMBL" id="KAJ4256038.1"/>
    </source>
</evidence>
<dbReference type="Pfam" id="PF24883">
    <property type="entry name" value="NPHP3_N"/>
    <property type="match status" value="1"/>
</dbReference>
<dbReference type="PROSITE" id="PS50837">
    <property type="entry name" value="NACHT"/>
    <property type="match status" value="1"/>
</dbReference>
<name>A0A9W8VBE1_9HYPO</name>
<dbReference type="SUPFAM" id="SSF52540">
    <property type="entry name" value="P-loop containing nucleoside triphosphate hydrolases"/>
    <property type="match status" value="1"/>
</dbReference>
<evidence type="ECO:0000256" key="2">
    <source>
        <dbReference type="SAM" id="Phobius"/>
    </source>
</evidence>
<dbReference type="InterPro" id="IPR027417">
    <property type="entry name" value="P-loop_NTPase"/>
</dbReference>
<evidence type="ECO:0000313" key="5">
    <source>
        <dbReference type="Proteomes" id="UP001152049"/>
    </source>
</evidence>
<evidence type="ECO:0000256" key="1">
    <source>
        <dbReference type="ARBA" id="ARBA00022737"/>
    </source>
</evidence>
<feature type="domain" description="NACHT" evidence="3">
    <location>
        <begin position="95"/>
        <end position="244"/>
    </location>
</feature>